<dbReference type="InParanoid" id="A0A0D0D852"/>
<keyword evidence="3" id="KW-1185">Reference proteome</keyword>
<dbReference type="HOGENOM" id="CLU_2237445_0_0_1"/>
<organism evidence="2 3">
    <name type="scientific">Paxillus rubicundulus Ve08.2h10</name>
    <dbReference type="NCBI Taxonomy" id="930991"/>
    <lineage>
        <taxon>Eukaryota</taxon>
        <taxon>Fungi</taxon>
        <taxon>Dikarya</taxon>
        <taxon>Basidiomycota</taxon>
        <taxon>Agaricomycotina</taxon>
        <taxon>Agaricomycetes</taxon>
        <taxon>Agaricomycetidae</taxon>
        <taxon>Boletales</taxon>
        <taxon>Paxilineae</taxon>
        <taxon>Paxillaceae</taxon>
        <taxon>Paxillus</taxon>
    </lineage>
</organism>
<evidence type="ECO:0000313" key="3">
    <source>
        <dbReference type="Proteomes" id="UP000054538"/>
    </source>
</evidence>
<evidence type="ECO:0000313" key="2">
    <source>
        <dbReference type="EMBL" id="KIK93132.1"/>
    </source>
</evidence>
<gene>
    <name evidence="2" type="ORF">PAXRUDRAFT_829297</name>
</gene>
<dbReference type="EMBL" id="KN825211">
    <property type="protein sequence ID" value="KIK93132.1"/>
    <property type="molecule type" value="Genomic_DNA"/>
</dbReference>
<reference evidence="2 3" key="1">
    <citation type="submission" date="2014-04" db="EMBL/GenBank/DDBJ databases">
        <authorList>
            <consortium name="DOE Joint Genome Institute"/>
            <person name="Kuo A."/>
            <person name="Kohler A."/>
            <person name="Jargeat P."/>
            <person name="Nagy L.G."/>
            <person name="Floudas D."/>
            <person name="Copeland A."/>
            <person name="Barry K.W."/>
            <person name="Cichocki N."/>
            <person name="Veneault-Fourrey C."/>
            <person name="LaButti K."/>
            <person name="Lindquist E.A."/>
            <person name="Lipzen A."/>
            <person name="Lundell T."/>
            <person name="Morin E."/>
            <person name="Murat C."/>
            <person name="Sun H."/>
            <person name="Tunlid A."/>
            <person name="Henrissat B."/>
            <person name="Grigoriev I.V."/>
            <person name="Hibbett D.S."/>
            <person name="Martin F."/>
            <person name="Nordberg H.P."/>
            <person name="Cantor M.N."/>
            <person name="Hua S.X."/>
        </authorList>
    </citation>
    <scope>NUCLEOTIDE SEQUENCE [LARGE SCALE GENOMIC DNA]</scope>
    <source>
        <strain evidence="2 3">Ve08.2h10</strain>
    </source>
</reference>
<accession>A0A0D0D852</accession>
<reference evidence="3" key="2">
    <citation type="submission" date="2015-01" db="EMBL/GenBank/DDBJ databases">
        <title>Evolutionary Origins and Diversification of the Mycorrhizal Mutualists.</title>
        <authorList>
            <consortium name="DOE Joint Genome Institute"/>
            <consortium name="Mycorrhizal Genomics Consortium"/>
            <person name="Kohler A."/>
            <person name="Kuo A."/>
            <person name="Nagy L.G."/>
            <person name="Floudas D."/>
            <person name="Copeland A."/>
            <person name="Barry K.W."/>
            <person name="Cichocki N."/>
            <person name="Veneault-Fourrey C."/>
            <person name="LaButti K."/>
            <person name="Lindquist E.A."/>
            <person name="Lipzen A."/>
            <person name="Lundell T."/>
            <person name="Morin E."/>
            <person name="Murat C."/>
            <person name="Riley R."/>
            <person name="Ohm R."/>
            <person name="Sun H."/>
            <person name="Tunlid A."/>
            <person name="Henrissat B."/>
            <person name="Grigoriev I.V."/>
            <person name="Hibbett D.S."/>
            <person name="Martin F."/>
        </authorList>
    </citation>
    <scope>NUCLEOTIDE SEQUENCE [LARGE SCALE GENOMIC DNA]</scope>
    <source>
        <strain evidence="3">Ve08.2h10</strain>
    </source>
</reference>
<sequence>MARHTVHVMGKEGFLAQTRKSHRTRPSSPRYGRRINGQSDLYQLDAAALRSHRQPLPSYHPLPLFPDTRIHFEDISTSRMRNANMQDDDGALNLHLPGLTVVRCG</sequence>
<name>A0A0D0D852_9AGAM</name>
<dbReference type="AlphaFoldDB" id="A0A0D0D852"/>
<evidence type="ECO:0000256" key="1">
    <source>
        <dbReference type="SAM" id="MobiDB-lite"/>
    </source>
</evidence>
<dbReference type="Proteomes" id="UP000054538">
    <property type="component" value="Unassembled WGS sequence"/>
</dbReference>
<protein>
    <submittedName>
        <fullName evidence="2">Uncharacterized protein</fullName>
    </submittedName>
</protein>
<feature type="region of interest" description="Disordered" evidence="1">
    <location>
        <begin position="1"/>
        <end position="35"/>
    </location>
</feature>
<proteinExistence type="predicted"/>